<evidence type="ECO:0000256" key="1">
    <source>
        <dbReference type="SAM" id="MobiDB-lite"/>
    </source>
</evidence>
<gene>
    <name evidence="2" type="ORF">BON30_31025</name>
</gene>
<sequence length="71" mass="7654">MKMLDSERQLGQGVDGSAQPRQVVRIAGNPSRSALSQVCVAGRMRTWTFPQPKNGGSVVATYPFIFKASGE</sequence>
<dbReference type="RefSeq" id="WP_071902078.1">
    <property type="nucleotide sequence ID" value="NZ_MPIN01000009.1"/>
</dbReference>
<dbReference type="OrthoDB" id="5377858at2"/>
<dbReference type="STRING" id="83449.BON30_31025"/>
<reference evidence="2 3" key="2">
    <citation type="submission" date="2016-12" db="EMBL/GenBank/DDBJ databases">
        <title>Draft Genome Sequence of Cystobacter ferrugineus Strain Cbfe23.</title>
        <authorList>
            <person name="Akbar S."/>
            <person name="Dowd S.E."/>
            <person name="Stevens D.C."/>
        </authorList>
    </citation>
    <scope>NUCLEOTIDE SEQUENCE [LARGE SCALE GENOMIC DNA]</scope>
    <source>
        <strain evidence="2 3">Cbfe23</strain>
    </source>
</reference>
<evidence type="ECO:0000313" key="2">
    <source>
        <dbReference type="EMBL" id="OJH36925.1"/>
    </source>
</evidence>
<dbReference type="AlphaFoldDB" id="A0A1L9B3T0"/>
<dbReference type="Proteomes" id="UP000182229">
    <property type="component" value="Unassembled WGS sequence"/>
</dbReference>
<feature type="region of interest" description="Disordered" evidence="1">
    <location>
        <begin position="1"/>
        <end position="22"/>
    </location>
</feature>
<accession>A0A1L9B3T0</accession>
<keyword evidence="3" id="KW-1185">Reference proteome</keyword>
<protein>
    <recommendedName>
        <fullName evidence="4">TonB C-terminal domain-containing protein</fullName>
    </recommendedName>
</protein>
<evidence type="ECO:0008006" key="4">
    <source>
        <dbReference type="Google" id="ProtNLM"/>
    </source>
</evidence>
<reference evidence="3" key="1">
    <citation type="submission" date="2016-11" db="EMBL/GenBank/DDBJ databases">
        <authorList>
            <person name="Shukria A."/>
            <person name="Stevens D.C."/>
        </authorList>
    </citation>
    <scope>NUCLEOTIDE SEQUENCE [LARGE SCALE GENOMIC DNA]</scope>
    <source>
        <strain evidence="3">Cbfe23</strain>
    </source>
</reference>
<proteinExistence type="predicted"/>
<name>A0A1L9B3T0_9BACT</name>
<organism evidence="2 3">
    <name type="scientific">Cystobacter ferrugineus</name>
    <dbReference type="NCBI Taxonomy" id="83449"/>
    <lineage>
        <taxon>Bacteria</taxon>
        <taxon>Pseudomonadati</taxon>
        <taxon>Myxococcota</taxon>
        <taxon>Myxococcia</taxon>
        <taxon>Myxococcales</taxon>
        <taxon>Cystobacterineae</taxon>
        <taxon>Archangiaceae</taxon>
        <taxon>Cystobacter</taxon>
    </lineage>
</organism>
<evidence type="ECO:0000313" key="3">
    <source>
        <dbReference type="Proteomes" id="UP000182229"/>
    </source>
</evidence>
<dbReference type="EMBL" id="MPIN01000009">
    <property type="protein sequence ID" value="OJH36925.1"/>
    <property type="molecule type" value="Genomic_DNA"/>
</dbReference>
<comment type="caution">
    <text evidence="2">The sequence shown here is derived from an EMBL/GenBank/DDBJ whole genome shotgun (WGS) entry which is preliminary data.</text>
</comment>